<proteinExistence type="predicted"/>
<dbReference type="Proteomes" id="UP000008068">
    <property type="component" value="Unassembled WGS sequence"/>
</dbReference>
<evidence type="ECO:0000313" key="3">
    <source>
        <dbReference type="EMBL" id="EGT36149.1"/>
    </source>
</evidence>
<name>G0NRC7_CAEBE</name>
<feature type="compositionally biased region" description="Gly residues" evidence="1">
    <location>
        <begin position="50"/>
        <end position="62"/>
    </location>
</feature>
<sequence length="93" mass="9620">MKLLVLISLLALFTVSLAFMDPIISGREAGGKWRSGPFAKNNLLRFRRGNGNGNANGSGKSDGSGRKIKYGHGDGNGNGNANGSGDGTGRGRK</sequence>
<keyword evidence="2" id="KW-0732">Signal</keyword>
<organism evidence="4">
    <name type="scientific">Caenorhabditis brenneri</name>
    <name type="common">Nematode worm</name>
    <dbReference type="NCBI Taxonomy" id="135651"/>
    <lineage>
        <taxon>Eukaryota</taxon>
        <taxon>Metazoa</taxon>
        <taxon>Ecdysozoa</taxon>
        <taxon>Nematoda</taxon>
        <taxon>Chromadorea</taxon>
        <taxon>Rhabditida</taxon>
        <taxon>Rhabditina</taxon>
        <taxon>Rhabditomorpha</taxon>
        <taxon>Rhabditoidea</taxon>
        <taxon>Rhabditidae</taxon>
        <taxon>Peloderinae</taxon>
        <taxon>Caenorhabditis</taxon>
    </lineage>
</organism>
<feature type="region of interest" description="Disordered" evidence="1">
    <location>
        <begin position="44"/>
        <end position="93"/>
    </location>
</feature>
<evidence type="ECO:0000256" key="1">
    <source>
        <dbReference type="SAM" id="MobiDB-lite"/>
    </source>
</evidence>
<accession>G0NRC7</accession>
<dbReference type="InParanoid" id="G0NRC7"/>
<dbReference type="HOGENOM" id="CLU_2401585_0_0_1"/>
<keyword evidence="4" id="KW-1185">Reference proteome</keyword>
<feature type="chain" id="PRO_5003406195" evidence="2">
    <location>
        <begin position="19"/>
        <end position="93"/>
    </location>
</feature>
<feature type="compositionally biased region" description="Gly residues" evidence="1">
    <location>
        <begin position="73"/>
        <end position="93"/>
    </location>
</feature>
<protein>
    <submittedName>
        <fullName evidence="3">Uncharacterized protein</fullName>
    </submittedName>
</protein>
<evidence type="ECO:0000313" key="4">
    <source>
        <dbReference type="Proteomes" id="UP000008068"/>
    </source>
</evidence>
<feature type="signal peptide" evidence="2">
    <location>
        <begin position="1"/>
        <end position="18"/>
    </location>
</feature>
<reference evidence="4" key="1">
    <citation type="submission" date="2011-07" db="EMBL/GenBank/DDBJ databases">
        <authorList>
            <consortium name="Caenorhabditis brenneri Sequencing and Analysis Consortium"/>
            <person name="Wilson R.K."/>
        </authorList>
    </citation>
    <scope>NUCLEOTIDE SEQUENCE [LARGE SCALE GENOMIC DNA]</scope>
    <source>
        <strain evidence="4">PB2801</strain>
    </source>
</reference>
<evidence type="ECO:0000256" key="2">
    <source>
        <dbReference type="SAM" id="SignalP"/>
    </source>
</evidence>
<gene>
    <name evidence="3" type="ORF">CAEBREN_17030</name>
</gene>
<dbReference type="EMBL" id="GL379931">
    <property type="protein sequence ID" value="EGT36149.1"/>
    <property type="molecule type" value="Genomic_DNA"/>
</dbReference>
<dbReference type="AlphaFoldDB" id="G0NRC7"/>